<accession>A0ABV0XBH1</accession>
<feature type="non-terminal residue" evidence="2">
    <location>
        <position position="63"/>
    </location>
</feature>
<reference evidence="2 3" key="1">
    <citation type="submission" date="2021-06" db="EMBL/GenBank/DDBJ databases">
        <authorList>
            <person name="Palmer J.M."/>
        </authorList>
    </citation>
    <scope>NUCLEOTIDE SEQUENCE [LARGE SCALE GENOMIC DNA]</scope>
    <source>
        <strain evidence="2 3">AS_MEX2019</strain>
        <tissue evidence="2">Muscle</tissue>
    </source>
</reference>
<dbReference type="EMBL" id="JAHRIP010000104">
    <property type="protein sequence ID" value="MEQ2278793.1"/>
    <property type="molecule type" value="Genomic_DNA"/>
</dbReference>
<feature type="region of interest" description="Disordered" evidence="1">
    <location>
        <begin position="1"/>
        <end position="38"/>
    </location>
</feature>
<feature type="non-terminal residue" evidence="2">
    <location>
        <position position="1"/>
    </location>
</feature>
<dbReference type="Proteomes" id="UP001469553">
    <property type="component" value="Unassembled WGS sequence"/>
</dbReference>
<evidence type="ECO:0000313" key="2">
    <source>
        <dbReference type="EMBL" id="MEQ2278793.1"/>
    </source>
</evidence>
<evidence type="ECO:0000256" key="1">
    <source>
        <dbReference type="SAM" id="MobiDB-lite"/>
    </source>
</evidence>
<sequence>GIRGGAWSGQTVTRPKRTFLTLPSPQQQHDPVRSDGHASLFTEHCSSRRIAWAPESANLKHKK</sequence>
<gene>
    <name evidence="2" type="ORF">AMECASPLE_002791</name>
</gene>
<keyword evidence="3" id="KW-1185">Reference proteome</keyword>
<comment type="caution">
    <text evidence="2">The sequence shown here is derived from an EMBL/GenBank/DDBJ whole genome shotgun (WGS) entry which is preliminary data.</text>
</comment>
<evidence type="ECO:0000313" key="3">
    <source>
        <dbReference type="Proteomes" id="UP001469553"/>
    </source>
</evidence>
<proteinExistence type="predicted"/>
<protein>
    <submittedName>
        <fullName evidence="2">Uncharacterized protein</fullName>
    </submittedName>
</protein>
<name>A0ABV0XBH1_9TELE</name>
<organism evidence="2 3">
    <name type="scientific">Ameca splendens</name>
    <dbReference type="NCBI Taxonomy" id="208324"/>
    <lineage>
        <taxon>Eukaryota</taxon>
        <taxon>Metazoa</taxon>
        <taxon>Chordata</taxon>
        <taxon>Craniata</taxon>
        <taxon>Vertebrata</taxon>
        <taxon>Euteleostomi</taxon>
        <taxon>Actinopterygii</taxon>
        <taxon>Neopterygii</taxon>
        <taxon>Teleostei</taxon>
        <taxon>Neoteleostei</taxon>
        <taxon>Acanthomorphata</taxon>
        <taxon>Ovalentaria</taxon>
        <taxon>Atherinomorphae</taxon>
        <taxon>Cyprinodontiformes</taxon>
        <taxon>Goodeidae</taxon>
        <taxon>Ameca</taxon>
    </lineage>
</organism>